<dbReference type="InterPro" id="IPR033985">
    <property type="entry name" value="SusD-like_N"/>
</dbReference>
<dbReference type="RefSeq" id="WP_108742281.1">
    <property type="nucleotide sequence ID" value="NZ_CP020918.1"/>
</dbReference>
<dbReference type="GO" id="GO:0009279">
    <property type="term" value="C:cell outer membrane"/>
    <property type="evidence" value="ECO:0007669"/>
    <property type="project" value="UniProtKB-SubCell"/>
</dbReference>
<keyword evidence="4" id="KW-0472">Membrane</keyword>
<dbReference type="Gene3D" id="1.25.40.390">
    <property type="match status" value="1"/>
</dbReference>
<reference evidence="9 10" key="1">
    <citation type="submission" date="2017-04" db="EMBL/GenBank/DDBJ databases">
        <title>Compelte genome sequence of WV33.</title>
        <authorList>
            <person name="Lee P.C."/>
        </authorList>
    </citation>
    <scope>NUCLEOTIDE SEQUENCE [LARGE SCALE GENOMIC DNA]</scope>
    <source>
        <strain evidence="9 10">WV33</strain>
    </source>
</reference>
<dbReference type="OrthoDB" id="5694214at2"/>
<keyword evidence="10" id="KW-1185">Reference proteome</keyword>
<dbReference type="CDD" id="cd08977">
    <property type="entry name" value="SusD"/>
    <property type="match status" value="1"/>
</dbReference>
<dbReference type="KEGG" id="ffa:FFWV33_18540"/>
<proteinExistence type="inferred from homology"/>
<name>A0A2S1LHX1_9FLAO</name>
<evidence type="ECO:0000313" key="9">
    <source>
        <dbReference type="EMBL" id="AWG23385.1"/>
    </source>
</evidence>
<evidence type="ECO:0000256" key="1">
    <source>
        <dbReference type="ARBA" id="ARBA00004442"/>
    </source>
</evidence>
<dbReference type="Proteomes" id="UP000244527">
    <property type="component" value="Chromosome"/>
</dbReference>
<comment type="subcellular location">
    <subcellularLocation>
        <location evidence="1">Cell outer membrane</location>
    </subcellularLocation>
</comment>
<evidence type="ECO:0000313" key="10">
    <source>
        <dbReference type="Proteomes" id="UP000244527"/>
    </source>
</evidence>
<dbReference type="AlphaFoldDB" id="A0A2S1LHX1"/>
<dbReference type="InterPro" id="IPR011990">
    <property type="entry name" value="TPR-like_helical_dom_sf"/>
</dbReference>
<organism evidence="9 10">
    <name type="scientific">Flavobacterium faecale</name>
    <dbReference type="NCBI Taxonomy" id="1355330"/>
    <lineage>
        <taxon>Bacteria</taxon>
        <taxon>Pseudomonadati</taxon>
        <taxon>Bacteroidota</taxon>
        <taxon>Flavobacteriia</taxon>
        <taxon>Flavobacteriales</taxon>
        <taxon>Flavobacteriaceae</taxon>
        <taxon>Flavobacterium</taxon>
    </lineage>
</organism>
<evidence type="ECO:0000256" key="6">
    <source>
        <dbReference type="SAM" id="SignalP"/>
    </source>
</evidence>
<evidence type="ECO:0000259" key="8">
    <source>
        <dbReference type="Pfam" id="PF14322"/>
    </source>
</evidence>
<sequence length="546" mass="60542">MKSRYKKIKRYTGAFLVALSVIGAFNSCEQFDLNENPGESQFIVAPYSTINEMELAVTGMYGKFRDAAQMSTFYVSGWGGDDITTHPLSNKADFREFDQRSLTPYNTRTLDTWRNVYGLIRSANTVLENTAASTLPTTSQARKDVLLGETYFLRAIMFHHLVRIHGKIVIKLDTKLSENPVLSPTVDVYKQIEKDLLLAESLLPTKTTVGSARPNKGSVRAILARLYLDWAGFPVKDATKNTNAASSAKAVIDNQASFGFGMVTDLNSLWSEAGRNNTESVFTVEFCQPCGLQNAKYGMLGIPGDIFGWGETFAEVRFYEDFDKGANYTNFNSYRKNATYYETLPLDANGKPTAAAVGAPVKTWSWRESKDVQTPVFKKVVGLLAENAGVNFYTSRNDYWMRMSEVYLIYAEASGAAGGVVPPDAWEALNKVRRRANNLPINTAAPLIDVVSGNLVDIAFIERKWEFAGEYVRWNDLVRREKVAEALGGTARDPQVTIGTKYNADGSKTPQALTKPVNAILGSLTNTNYFAPIPQSEVDLYPSLKQ</sequence>
<feature type="signal peptide" evidence="6">
    <location>
        <begin position="1"/>
        <end position="26"/>
    </location>
</feature>
<feature type="domain" description="SusD-like N-terminal" evidence="8">
    <location>
        <begin position="52"/>
        <end position="228"/>
    </location>
</feature>
<evidence type="ECO:0008006" key="11">
    <source>
        <dbReference type="Google" id="ProtNLM"/>
    </source>
</evidence>
<keyword evidence="3 6" id="KW-0732">Signal</keyword>
<protein>
    <recommendedName>
        <fullName evidence="11">RagB/SusD family nutrient uptake outer membrane protein</fullName>
    </recommendedName>
</protein>
<evidence type="ECO:0000256" key="4">
    <source>
        <dbReference type="ARBA" id="ARBA00023136"/>
    </source>
</evidence>
<accession>A0A2S1LHX1</accession>
<feature type="domain" description="RagB/SusD" evidence="7">
    <location>
        <begin position="375"/>
        <end position="546"/>
    </location>
</feature>
<evidence type="ECO:0000259" key="7">
    <source>
        <dbReference type="Pfam" id="PF07980"/>
    </source>
</evidence>
<gene>
    <name evidence="9" type="ORF">FFWV33_18540</name>
</gene>
<dbReference type="Pfam" id="PF14322">
    <property type="entry name" value="SusD-like_3"/>
    <property type="match status" value="1"/>
</dbReference>
<evidence type="ECO:0000256" key="2">
    <source>
        <dbReference type="ARBA" id="ARBA00006275"/>
    </source>
</evidence>
<dbReference type="EMBL" id="CP020918">
    <property type="protein sequence ID" value="AWG23385.1"/>
    <property type="molecule type" value="Genomic_DNA"/>
</dbReference>
<evidence type="ECO:0000256" key="5">
    <source>
        <dbReference type="ARBA" id="ARBA00023237"/>
    </source>
</evidence>
<comment type="similarity">
    <text evidence="2">Belongs to the SusD family.</text>
</comment>
<keyword evidence="5" id="KW-0998">Cell outer membrane</keyword>
<dbReference type="InterPro" id="IPR012944">
    <property type="entry name" value="SusD_RagB_dom"/>
</dbReference>
<feature type="chain" id="PRO_5015634729" description="RagB/SusD family nutrient uptake outer membrane protein" evidence="6">
    <location>
        <begin position="27"/>
        <end position="546"/>
    </location>
</feature>
<evidence type="ECO:0000256" key="3">
    <source>
        <dbReference type="ARBA" id="ARBA00022729"/>
    </source>
</evidence>
<dbReference type="Pfam" id="PF07980">
    <property type="entry name" value="SusD_RagB"/>
    <property type="match status" value="1"/>
</dbReference>
<dbReference type="SUPFAM" id="SSF48452">
    <property type="entry name" value="TPR-like"/>
    <property type="match status" value="1"/>
</dbReference>